<dbReference type="eggNOG" id="COG5002">
    <property type="taxonomic scope" value="Bacteria"/>
</dbReference>
<feature type="transmembrane region" description="Helical" evidence="13">
    <location>
        <begin position="159"/>
        <end position="182"/>
    </location>
</feature>
<protein>
    <recommendedName>
        <fullName evidence="3">histidine kinase</fullName>
        <ecNumber evidence="3">2.7.13.3</ecNumber>
    </recommendedName>
</protein>
<dbReference type="Gene3D" id="6.10.340.10">
    <property type="match status" value="1"/>
</dbReference>
<dbReference type="PANTHER" id="PTHR45436:SF5">
    <property type="entry name" value="SENSOR HISTIDINE KINASE TRCS"/>
    <property type="match status" value="1"/>
</dbReference>
<dbReference type="STRING" id="405948.SACE_6094"/>
<evidence type="ECO:0000256" key="12">
    <source>
        <dbReference type="SAM" id="MobiDB-lite"/>
    </source>
</evidence>
<dbReference type="CDD" id="cd00082">
    <property type="entry name" value="HisKA"/>
    <property type="match status" value="1"/>
</dbReference>
<reference evidence="16 17" key="1">
    <citation type="journal article" date="2007" name="Nat. Biotechnol.">
        <title>Complete genome sequence of the erythromycin-producing bacterium Saccharopolyspora erythraea NRRL23338.</title>
        <authorList>
            <person name="Oliynyk M."/>
            <person name="Samborskyy M."/>
            <person name="Lester J.B."/>
            <person name="Mironenko T."/>
            <person name="Scott N."/>
            <person name="Dickens S."/>
            <person name="Haydock S.F."/>
            <person name="Leadlay P.F."/>
        </authorList>
    </citation>
    <scope>NUCLEOTIDE SEQUENCE [LARGE SCALE GENOMIC DNA]</scope>
    <source>
        <strain evidence="17">ATCC 11635 / DSM 40517 / JCM 4748 / NBRC 13426 / NCIMB 8594 / NRRL 2338</strain>
    </source>
</reference>
<proteinExistence type="predicted"/>
<dbReference type="CDD" id="cd06225">
    <property type="entry name" value="HAMP"/>
    <property type="match status" value="1"/>
</dbReference>
<dbReference type="EC" id="2.7.13.3" evidence="3"/>
<feature type="compositionally biased region" description="Basic and acidic residues" evidence="12">
    <location>
        <begin position="50"/>
        <end position="59"/>
    </location>
</feature>
<evidence type="ECO:0000256" key="2">
    <source>
        <dbReference type="ARBA" id="ARBA00004236"/>
    </source>
</evidence>
<keyword evidence="4" id="KW-0597">Phosphoprotein</keyword>
<dbReference type="FunFam" id="1.10.287.130:FF:000001">
    <property type="entry name" value="Two-component sensor histidine kinase"/>
    <property type="match status" value="1"/>
</dbReference>
<keyword evidence="7 16" id="KW-0418">Kinase</keyword>
<dbReference type="PRINTS" id="PR00344">
    <property type="entry name" value="BCTRLSENSOR"/>
</dbReference>
<feature type="region of interest" description="Disordered" evidence="12">
    <location>
        <begin position="50"/>
        <end position="73"/>
    </location>
</feature>
<feature type="coiled-coil region" evidence="11">
    <location>
        <begin position="224"/>
        <end position="251"/>
    </location>
</feature>
<keyword evidence="8 13" id="KW-1133">Transmembrane helix</keyword>
<comment type="catalytic activity">
    <reaction evidence="1">
        <text>ATP + protein L-histidine = ADP + protein N-phospho-L-histidine.</text>
        <dbReference type="EC" id="2.7.13.3"/>
    </reaction>
</comment>
<keyword evidence="11" id="KW-0175">Coiled coil</keyword>
<organism evidence="16 17">
    <name type="scientific">Saccharopolyspora erythraea (strain ATCC 11635 / DSM 40517 / JCM 4748 / NBRC 13426 / NCIMB 8594 / NRRL 2338)</name>
    <dbReference type="NCBI Taxonomy" id="405948"/>
    <lineage>
        <taxon>Bacteria</taxon>
        <taxon>Bacillati</taxon>
        <taxon>Actinomycetota</taxon>
        <taxon>Actinomycetes</taxon>
        <taxon>Pseudonocardiales</taxon>
        <taxon>Pseudonocardiaceae</taxon>
        <taxon>Saccharopolyspora</taxon>
    </lineage>
</organism>
<dbReference type="Gene3D" id="3.30.565.10">
    <property type="entry name" value="Histidine kinase-like ATPase, C-terminal domain"/>
    <property type="match status" value="1"/>
</dbReference>
<dbReference type="SMART" id="SM00388">
    <property type="entry name" value="HisKA"/>
    <property type="match status" value="1"/>
</dbReference>
<evidence type="ECO:0000256" key="10">
    <source>
        <dbReference type="ARBA" id="ARBA00023136"/>
    </source>
</evidence>
<evidence type="ECO:0000313" key="17">
    <source>
        <dbReference type="Proteomes" id="UP000006728"/>
    </source>
</evidence>
<dbReference type="PROSITE" id="PS50885">
    <property type="entry name" value="HAMP"/>
    <property type="match status" value="1"/>
</dbReference>
<dbReference type="SMART" id="SM00304">
    <property type="entry name" value="HAMP"/>
    <property type="match status" value="1"/>
</dbReference>
<dbReference type="AlphaFoldDB" id="A4FMJ2"/>
<dbReference type="OrthoDB" id="9786919at2"/>
<dbReference type="GO" id="GO:0005886">
    <property type="term" value="C:plasma membrane"/>
    <property type="evidence" value="ECO:0007669"/>
    <property type="project" value="UniProtKB-SubCell"/>
</dbReference>
<evidence type="ECO:0000313" key="16">
    <source>
        <dbReference type="EMBL" id="CAM05267.1"/>
    </source>
</evidence>
<dbReference type="SUPFAM" id="SSF55874">
    <property type="entry name" value="ATPase domain of HSP90 chaperone/DNA topoisomerase II/histidine kinase"/>
    <property type="match status" value="1"/>
</dbReference>
<evidence type="ECO:0000256" key="3">
    <source>
        <dbReference type="ARBA" id="ARBA00012438"/>
    </source>
</evidence>
<accession>A4FMJ2</accession>
<keyword evidence="5 16" id="KW-0808">Transferase</keyword>
<evidence type="ECO:0000259" key="14">
    <source>
        <dbReference type="PROSITE" id="PS50109"/>
    </source>
</evidence>
<dbReference type="InterPro" id="IPR036097">
    <property type="entry name" value="HisK_dim/P_sf"/>
</dbReference>
<evidence type="ECO:0000256" key="6">
    <source>
        <dbReference type="ARBA" id="ARBA00022692"/>
    </source>
</evidence>
<evidence type="ECO:0000256" key="4">
    <source>
        <dbReference type="ARBA" id="ARBA00022553"/>
    </source>
</evidence>
<dbReference type="EMBL" id="AM420293">
    <property type="protein sequence ID" value="CAM05267.1"/>
    <property type="molecule type" value="Genomic_DNA"/>
</dbReference>
<dbReference type="Pfam" id="PF02518">
    <property type="entry name" value="HATPase_c"/>
    <property type="match status" value="1"/>
</dbReference>
<evidence type="ECO:0000256" key="5">
    <source>
        <dbReference type="ARBA" id="ARBA00022679"/>
    </source>
</evidence>
<dbReference type="eggNOG" id="COG2770">
    <property type="taxonomic scope" value="Bacteria"/>
</dbReference>
<dbReference type="SUPFAM" id="SSF47384">
    <property type="entry name" value="Homodimeric domain of signal transducing histidine kinase"/>
    <property type="match status" value="1"/>
</dbReference>
<evidence type="ECO:0000256" key="8">
    <source>
        <dbReference type="ARBA" id="ARBA00022989"/>
    </source>
</evidence>
<sequence length="482" mass="51370">MLPRTLRGRLLAVLLVAAAAGLVVMGSSSVALLERSLINRTDDRLAELSRPWVEGREPPPEPSWPPDHGPPRGRGELPTDFRVLFFDSTGRPTGDMLGRAEGDTGGPLLLNPAEGPAIGTVPDRAGGADWRVRTLHLPDGRTIALALSLGGVDATVGQLVFIELVAGAVVLLALVATAAVTVRLGLRPLTRIEHTADAIAAGELDRRVPDQDVRTETGRLGAALNTMLGRLAAAMRERERSEERMRRFVADASHELRTPLTSIRGFAELYRRSDTHREEDVRRIMSRIEGEAVRMGAMVEDLLLLARLDRERSMDLTDCDLLPLAADVVHDAAARDPDREIALRAPDAPVRVLADAARLRQVLTNLVGNALVHTPAGTPVQVVVDHGTAGEDVLAATGADVPSGALMGVVEVSDRGPGIAPEHAQRIFDRFYRVDDGRNRSGGGTGLGLAITAALAEAHGGRVELARNSAGGCTFRVLVPLA</sequence>
<evidence type="ECO:0000256" key="13">
    <source>
        <dbReference type="SAM" id="Phobius"/>
    </source>
</evidence>
<dbReference type="PANTHER" id="PTHR45436">
    <property type="entry name" value="SENSOR HISTIDINE KINASE YKOH"/>
    <property type="match status" value="1"/>
</dbReference>
<evidence type="ECO:0000256" key="7">
    <source>
        <dbReference type="ARBA" id="ARBA00022777"/>
    </source>
</evidence>
<keyword evidence="17" id="KW-1185">Reference proteome</keyword>
<dbReference type="GO" id="GO:0000155">
    <property type="term" value="F:phosphorelay sensor kinase activity"/>
    <property type="evidence" value="ECO:0007669"/>
    <property type="project" value="InterPro"/>
</dbReference>
<evidence type="ECO:0000259" key="15">
    <source>
        <dbReference type="PROSITE" id="PS50885"/>
    </source>
</evidence>
<dbReference type="SUPFAM" id="SSF158472">
    <property type="entry name" value="HAMP domain-like"/>
    <property type="match status" value="1"/>
</dbReference>
<dbReference type="Gene3D" id="1.10.287.130">
    <property type="match status" value="1"/>
</dbReference>
<keyword evidence="6 13" id="KW-0812">Transmembrane</keyword>
<dbReference type="SMART" id="SM00387">
    <property type="entry name" value="HATPase_c"/>
    <property type="match status" value="1"/>
</dbReference>
<comment type="subcellular location">
    <subcellularLocation>
        <location evidence="2">Cell membrane</location>
    </subcellularLocation>
</comment>
<feature type="domain" description="Histidine kinase" evidence="14">
    <location>
        <begin position="251"/>
        <end position="482"/>
    </location>
</feature>
<dbReference type="KEGG" id="sen:SACE_6094"/>
<evidence type="ECO:0000256" key="9">
    <source>
        <dbReference type="ARBA" id="ARBA00023012"/>
    </source>
</evidence>
<dbReference type="InterPro" id="IPR004358">
    <property type="entry name" value="Sig_transdc_His_kin-like_C"/>
</dbReference>
<keyword evidence="9" id="KW-0902">Two-component regulatory system</keyword>
<keyword evidence="10 13" id="KW-0472">Membrane</keyword>
<dbReference type="Pfam" id="PF00512">
    <property type="entry name" value="HisKA"/>
    <property type="match status" value="1"/>
</dbReference>
<dbReference type="InterPro" id="IPR005467">
    <property type="entry name" value="His_kinase_dom"/>
</dbReference>
<dbReference type="Proteomes" id="UP000006728">
    <property type="component" value="Chromosome"/>
</dbReference>
<dbReference type="InterPro" id="IPR003594">
    <property type="entry name" value="HATPase_dom"/>
</dbReference>
<gene>
    <name evidence="16" type="primary">phoR</name>
    <name evidence="16" type="ordered locus">SACE_6094</name>
</gene>
<dbReference type="InterPro" id="IPR003660">
    <property type="entry name" value="HAMP_dom"/>
</dbReference>
<evidence type="ECO:0000256" key="1">
    <source>
        <dbReference type="ARBA" id="ARBA00000085"/>
    </source>
</evidence>
<feature type="domain" description="HAMP" evidence="15">
    <location>
        <begin position="183"/>
        <end position="236"/>
    </location>
</feature>
<dbReference type="HOGENOM" id="CLU_000445_89_6_11"/>
<dbReference type="CDD" id="cd00075">
    <property type="entry name" value="HATPase"/>
    <property type="match status" value="1"/>
</dbReference>
<dbReference type="InterPro" id="IPR003661">
    <property type="entry name" value="HisK_dim/P_dom"/>
</dbReference>
<dbReference type="InterPro" id="IPR050428">
    <property type="entry name" value="TCS_sensor_his_kinase"/>
</dbReference>
<evidence type="ECO:0000256" key="11">
    <source>
        <dbReference type="SAM" id="Coils"/>
    </source>
</evidence>
<dbReference type="Pfam" id="PF00672">
    <property type="entry name" value="HAMP"/>
    <property type="match status" value="1"/>
</dbReference>
<dbReference type="PROSITE" id="PS50109">
    <property type="entry name" value="HIS_KIN"/>
    <property type="match status" value="1"/>
</dbReference>
<dbReference type="InterPro" id="IPR036890">
    <property type="entry name" value="HATPase_C_sf"/>
</dbReference>
<name>A4FMJ2_SACEN</name>